<dbReference type="RefSeq" id="WP_077849940.1">
    <property type="nucleotide sequence ID" value="NZ_LZZM01000234.1"/>
</dbReference>
<protein>
    <recommendedName>
        <fullName evidence="4">ATP synthase I chain</fullName>
    </recommendedName>
</protein>
<name>A0A1S8T003_9CLOT</name>
<evidence type="ECO:0000313" key="2">
    <source>
        <dbReference type="EMBL" id="OOM71058.1"/>
    </source>
</evidence>
<gene>
    <name evidence="2" type="ORF">CLPUN_50500</name>
</gene>
<accession>A0A1S8T003</accession>
<dbReference type="EMBL" id="LZZM01000234">
    <property type="protein sequence ID" value="OOM71058.1"/>
    <property type="molecule type" value="Genomic_DNA"/>
</dbReference>
<keyword evidence="1" id="KW-1133">Transmembrane helix</keyword>
<feature type="transmembrane region" description="Helical" evidence="1">
    <location>
        <begin position="12"/>
        <end position="34"/>
    </location>
</feature>
<evidence type="ECO:0008006" key="4">
    <source>
        <dbReference type="Google" id="ProtNLM"/>
    </source>
</evidence>
<dbReference type="AlphaFoldDB" id="A0A1S8T003"/>
<sequence length="121" mass="13425">MNKVMNKLLLQQVQYDLGSGLFISLVIGIISTFINAGSYLAGIGVAAINYFISGYVISTCLVQNKKQFFIIVSYFLRLGFIVMTIIPFTKNVNLMAFYVAGFITHYILLVVLGIKNRKGSV</sequence>
<feature type="transmembrane region" description="Helical" evidence="1">
    <location>
        <begin position="40"/>
        <end position="61"/>
    </location>
</feature>
<keyword evidence="1" id="KW-0812">Transmembrane</keyword>
<evidence type="ECO:0000313" key="3">
    <source>
        <dbReference type="Proteomes" id="UP000190890"/>
    </source>
</evidence>
<feature type="transmembrane region" description="Helical" evidence="1">
    <location>
        <begin position="95"/>
        <end position="114"/>
    </location>
</feature>
<reference evidence="2" key="1">
    <citation type="submission" date="2016-05" db="EMBL/GenBank/DDBJ databases">
        <title>Microbial solvent formation.</title>
        <authorList>
            <person name="Poehlein A."/>
            <person name="Montoya Solano J.D."/>
            <person name="Flitsch S."/>
            <person name="Krabben P."/>
            <person name="Duerre P."/>
            <person name="Daniel R."/>
        </authorList>
    </citation>
    <scope>NUCLEOTIDE SEQUENCE [LARGE SCALE GENOMIC DNA]</scope>
    <source>
        <strain evidence="2">DSM 2619</strain>
    </source>
</reference>
<dbReference type="STRING" id="29367.CLPUN_50500"/>
<organism evidence="2 3">
    <name type="scientific">Clostridium puniceum</name>
    <dbReference type="NCBI Taxonomy" id="29367"/>
    <lineage>
        <taxon>Bacteria</taxon>
        <taxon>Bacillati</taxon>
        <taxon>Bacillota</taxon>
        <taxon>Clostridia</taxon>
        <taxon>Eubacteriales</taxon>
        <taxon>Clostridiaceae</taxon>
        <taxon>Clostridium</taxon>
    </lineage>
</organism>
<evidence type="ECO:0000256" key="1">
    <source>
        <dbReference type="SAM" id="Phobius"/>
    </source>
</evidence>
<dbReference type="Proteomes" id="UP000190890">
    <property type="component" value="Unassembled WGS sequence"/>
</dbReference>
<feature type="transmembrane region" description="Helical" evidence="1">
    <location>
        <begin position="68"/>
        <end position="89"/>
    </location>
</feature>
<comment type="caution">
    <text evidence="2">The sequence shown here is derived from an EMBL/GenBank/DDBJ whole genome shotgun (WGS) entry which is preliminary data.</text>
</comment>
<keyword evidence="3" id="KW-1185">Reference proteome</keyword>
<keyword evidence="1" id="KW-0472">Membrane</keyword>
<dbReference type="OrthoDB" id="1913032at2"/>
<proteinExistence type="predicted"/>